<evidence type="ECO:0000256" key="2">
    <source>
        <dbReference type="SAM" id="SignalP"/>
    </source>
</evidence>
<feature type="signal peptide" evidence="2">
    <location>
        <begin position="1"/>
        <end position="25"/>
    </location>
</feature>
<feature type="compositionally biased region" description="Basic and acidic residues" evidence="1">
    <location>
        <begin position="46"/>
        <end position="58"/>
    </location>
</feature>
<dbReference type="Proteomes" id="UP000272400">
    <property type="component" value="Unassembled WGS sequence"/>
</dbReference>
<gene>
    <name evidence="3" type="ORF">EDD29_1293</name>
</gene>
<protein>
    <submittedName>
        <fullName evidence="3">Uncharacterized protein</fullName>
    </submittedName>
</protein>
<dbReference type="EMBL" id="RJKE01000001">
    <property type="protein sequence ID" value="ROO83784.1"/>
    <property type="molecule type" value="Genomic_DNA"/>
</dbReference>
<evidence type="ECO:0000313" key="4">
    <source>
        <dbReference type="Proteomes" id="UP000272400"/>
    </source>
</evidence>
<comment type="caution">
    <text evidence="3">The sequence shown here is derived from an EMBL/GenBank/DDBJ whole genome shotgun (WGS) entry which is preliminary data.</text>
</comment>
<organism evidence="3 4">
    <name type="scientific">Actinocorallia herbida</name>
    <dbReference type="NCBI Taxonomy" id="58109"/>
    <lineage>
        <taxon>Bacteria</taxon>
        <taxon>Bacillati</taxon>
        <taxon>Actinomycetota</taxon>
        <taxon>Actinomycetes</taxon>
        <taxon>Streptosporangiales</taxon>
        <taxon>Thermomonosporaceae</taxon>
        <taxon>Actinocorallia</taxon>
    </lineage>
</organism>
<evidence type="ECO:0000256" key="1">
    <source>
        <dbReference type="SAM" id="MobiDB-lite"/>
    </source>
</evidence>
<keyword evidence="4" id="KW-1185">Reference proteome</keyword>
<feature type="chain" id="PRO_5018312455" evidence="2">
    <location>
        <begin position="26"/>
        <end position="147"/>
    </location>
</feature>
<sequence>MIRKMIPAAAAFAVAAVALAGPAQAAQASEKPQTSSTQVAQPPAQGHDKDTKAKESTATKKARALCLSTGRKDAELAAKIARYDDGRTYSPDLLRTKAAKLKKSDARRASLLKQAKARQAEVAALKKQRADLAQTLRWCKAQGYATS</sequence>
<accession>A0A3N1CRL3</accession>
<name>A0A3N1CRL3_9ACTN</name>
<proteinExistence type="predicted"/>
<feature type="region of interest" description="Disordered" evidence="1">
    <location>
        <begin position="28"/>
        <end position="60"/>
    </location>
</feature>
<evidence type="ECO:0000313" key="3">
    <source>
        <dbReference type="EMBL" id="ROO83784.1"/>
    </source>
</evidence>
<reference evidence="3 4" key="1">
    <citation type="submission" date="2018-11" db="EMBL/GenBank/DDBJ databases">
        <title>Sequencing the genomes of 1000 actinobacteria strains.</title>
        <authorList>
            <person name="Klenk H.-P."/>
        </authorList>
    </citation>
    <scope>NUCLEOTIDE SEQUENCE [LARGE SCALE GENOMIC DNA]</scope>
    <source>
        <strain evidence="3 4">DSM 44254</strain>
    </source>
</reference>
<dbReference type="RefSeq" id="WP_123663198.1">
    <property type="nucleotide sequence ID" value="NZ_RJKE01000001.1"/>
</dbReference>
<keyword evidence="2" id="KW-0732">Signal</keyword>
<feature type="compositionally biased region" description="Polar residues" evidence="1">
    <location>
        <begin position="30"/>
        <end position="40"/>
    </location>
</feature>
<dbReference type="AlphaFoldDB" id="A0A3N1CRL3"/>